<feature type="signal peptide" evidence="1">
    <location>
        <begin position="1"/>
        <end position="27"/>
    </location>
</feature>
<reference evidence="2 3" key="1">
    <citation type="submission" date="2020-08" db="EMBL/GenBank/DDBJ databases">
        <title>Genomic Encyclopedia of Type Strains, Phase IV (KMG-IV): sequencing the most valuable type-strain genomes for metagenomic binning, comparative biology and taxonomic classification.</title>
        <authorList>
            <person name="Goeker M."/>
        </authorList>
    </citation>
    <scope>NUCLEOTIDE SEQUENCE [LARGE SCALE GENOMIC DNA]</scope>
    <source>
        <strain evidence="2 3">DSM 44197</strain>
    </source>
</reference>
<proteinExistence type="predicted"/>
<evidence type="ECO:0000313" key="2">
    <source>
        <dbReference type="EMBL" id="MBA8949740.1"/>
    </source>
</evidence>
<protein>
    <recommendedName>
        <fullName evidence="4">Secreted protein</fullName>
    </recommendedName>
</protein>
<feature type="chain" id="PRO_5030841455" description="Secreted protein" evidence="1">
    <location>
        <begin position="28"/>
        <end position="225"/>
    </location>
</feature>
<dbReference type="RefSeq" id="WP_182842116.1">
    <property type="nucleotide sequence ID" value="NZ_BAAALP010000012.1"/>
</dbReference>
<organism evidence="2 3">
    <name type="scientific">Actinomadura namibiensis</name>
    <dbReference type="NCBI Taxonomy" id="182080"/>
    <lineage>
        <taxon>Bacteria</taxon>
        <taxon>Bacillati</taxon>
        <taxon>Actinomycetota</taxon>
        <taxon>Actinomycetes</taxon>
        <taxon>Streptosporangiales</taxon>
        <taxon>Thermomonosporaceae</taxon>
        <taxon>Actinomadura</taxon>
    </lineage>
</organism>
<comment type="caution">
    <text evidence="2">The sequence shown here is derived from an EMBL/GenBank/DDBJ whole genome shotgun (WGS) entry which is preliminary data.</text>
</comment>
<keyword evidence="3" id="KW-1185">Reference proteome</keyword>
<dbReference type="Proteomes" id="UP000572680">
    <property type="component" value="Unassembled WGS sequence"/>
</dbReference>
<dbReference type="EMBL" id="JACJIA010000001">
    <property type="protein sequence ID" value="MBA8949740.1"/>
    <property type="molecule type" value="Genomic_DNA"/>
</dbReference>
<evidence type="ECO:0000313" key="3">
    <source>
        <dbReference type="Proteomes" id="UP000572680"/>
    </source>
</evidence>
<evidence type="ECO:0000256" key="1">
    <source>
        <dbReference type="SAM" id="SignalP"/>
    </source>
</evidence>
<gene>
    <name evidence="2" type="ORF">HNR61_001338</name>
</gene>
<accession>A0A7W3LKE9</accession>
<sequence length="225" mass="22383">MARIRQSVLASAVALATVALVAPPASAATTTIRKGSATADPYAGNVRASLLGNATVSTSLGGGSCNRSTMTGSVNSDGTGMTITQAAFTNDPGPACPGDTGSVTVTTQNLPWSGGGVVYDAAHTGGRDAVVTIANFRVRAVASILGGITCYYGGNLVANGYNPDNPNRPVTSVAQAQVGVNNATVARQSGGSFLCPSTATVTATYTLQGETAPGTFNQTLYVTGS</sequence>
<dbReference type="AlphaFoldDB" id="A0A7W3LKE9"/>
<name>A0A7W3LKE9_ACTNM</name>
<keyword evidence="1" id="KW-0732">Signal</keyword>
<evidence type="ECO:0008006" key="4">
    <source>
        <dbReference type="Google" id="ProtNLM"/>
    </source>
</evidence>